<dbReference type="RefSeq" id="WP_002595613.1">
    <property type="nucleotide sequence ID" value="NZ_KB851019.1"/>
</dbReference>
<dbReference type="AlphaFoldDB" id="A0A0E2HC11"/>
<evidence type="ECO:0000313" key="2">
    <source>
        <dbReference type="Proteomes" id="UP000013085"/>
    </source>
</evidence>
<dbReference type="HOGENOM" id="CLU_3268005_0_0_9"/>
<name>A0A0E2HC11_9FIRM</name>
<proteinExistence type="predicted"/>
<comment type="caution">
    <text evidence="1">The sequence shown here is derived from an EMBL/GenBank/DDBJ whole genome shotgun (WGS) entry which is preliminary data.</text>
</comment>
<evidence type="ECO:0000313" key="1">
    <source>
        <dbReference type="EMBL" id="ENZ17200.1"/>
    </source>
</evidence>
<dbReference type="PATRIC" id="fig|999408.3.peg.2115"/>
<gene>
    <name evidence="1" type="ORF">HMPREF1090_01970</name>
</gene>
<dbReference type="Proteomes" id="UP000013085">
    <property type="component" value="Unassembled WGS sequence"/>
</dbReference>
<evidence type="ECO:0008006" key="3">
    <source>
        <dbReference type="Google" id="ProtNLM"/>
    </source>
</evidence>
<sequence length="41" mass="4830">MIQTLTRIYRETGNEQYLTNAVKKKWITEEEKAQIMAEVNG</sequence>
<dbReference type="EMBL" id="AGYR01000018">
    <property type="protein sequence ID" value="ENZ17200.1"/>
    <property type="molecule type" value="Genomic_DNA"/>
</dbReference>
<reference evidence="1 2" key="1">
    <citation type="submission" date="2013-01" db="EMBL/GenBank/DDBJ databases">
        <title>The Genome Sequence of Clostridium clostridioforme 90A8.</title>
        <authorList>
            <consortium name="The Broad Institute Genome Sequencing Platform"/>
            <person name="Earl A."/>
            <person name="Ward D."/>
            <person name="Feldgarden M."/>
            <person name="Gevers D."/>
            <person name="Courvalin P."/>
            <person name="Lambert T."/>
            <person name="Walker B."/>
            <person name="Young S.K."/>
            <person name="Zeng Q."/>
            <person name="Gargeya S."/>
            <person name="Fitzgerald M."/>
            <person name="Haas B."/>
            <person name="Abouelleil A."/>
            <person name="Alvarado L."/>
            <person name="Arachchi H.M."/>
            <person name="Berlin A.M."/>
            <person name="Chapman S.B."/>
            <person name="Dewar J."/>
            <person name="Goldberg J."/>
            <person name="Griggs A."/>
            <person name="Gujja S."/>
            <person name="Hansen M."/>
            <person name="Howarth C."/>
            <person name="Imamovic A."/>
            <person name="Larimer J."/>
            <person name="McCowan C."/>
            <person name="Murphy C."/>
            <person name="Neiman D."/>
            <person name="Pearson M."/>
            <person name="Priest M."/>
            <person name="Roberts A."/>
            <person name="Saif S."/>
            <person name="Shea T."/>
            <person name="Sisk P."/>
            <person name="Sykes S."/>
            <person name="Wortman J."/>
            <person name="Nusbaum C."/>
            <person name="Birren B."/>
        </authorList>
    </citation>
    <scope>NUCLEOTIDE SEQUENCE [LARGE SCALE GENOMIC DNA]</scope>
    <source>
        <strain evidence="1 2">90A8</strain>
    </source>
</reference>
<protein>
    <recommendedName>
        <fullName evidence="3">XkdX family protein</fullName>
    </recommendedName>
</protein>
<accession>A0A0E2HC11</accession>
<organism evidence="1 2">
    <name type="scientific">[Clostridium] clostridioforme 90A8</name>
    <dbReference type="NCBI Taxonomy" id="999408"/>
    <lineage>
        <taxon>Bacteria</taxon>
        <taxon>Bacillati</taxon>
        <taxon>Bacillota</taxon>
        <taxon>Clostridia</taxon>
        <taxon>Lachnospirales</taxon>
        <taxon>Lachnospiraceae</taxon>
        <taxon>Enterocloster</taxon>
    </lineage>
</organism>